<comment type="caution">
    <text evidence="1">The sequence shown here is derived from an EMBL/GenBank/DDBJ whole genome shotgun (WGS) entry which is preliminary data.</text>
</comment>
<sequence>MLLDTDPKIKNITAVRLVKVFYPLVIAQTEAGEYIKVKLSDEQLSDPLFWETARNIRKSKLWVPLGVHFHQLLANDWIMPTA</sequence>
<dbReference type="EMBL" id="AYGX02000007">
    <property type="protein sequence ID" value="KRO29405.1"/>
    <property type="molecule type" value="Genomic_DNA"/>
</dbReference>
<evidence type="ECO:0000313" key="2">
    <source>
        <dbReference type="Proteomes" id="UP000050920"/>
    </source>
</evidence>
<name>A0A0R2P0R8_9LACO</name>
<accession>A0A0R2P0R8</accession>
<dbReference type="Proteomes" id="UP000050920">
    <property type="component" value="Unassembled WGS sequence"/>
</dbReference>
<reference evidence="1 2" key="1">
    <citation type="journal article" date="2015" name="Genome Announc.">
        <title>Expanding the biotechnology potential of lactobacilli through comparative genomics of 213 strains and associated genera.</title>
        <authorList>
            <person name="Sun Z."/>
            <person name="Harris H.M."/>
            <person name="McCann A."/>
            <person name="Guo C."/>
            <person name="Argimon S."/>
            <person name="Zhang W."/>
            <person name="Yang X."/>
            <person name="Jeffery I.B."/>
            <person name="Cooney J.C."/>
            <person name="Kagawa T.F."/>
            <person name="Liu W."/>
            <person name="Song Y."/>
            <person name="Salvetti E."/>
            <person name="Wrobel A."/>
            <person name="Rasinkangas P."/>
            <person name="Parkhill J."/>
            <person name="Rea M.C."/>
            <person name="O'Sullivan O."/>
            <person name="Ritari J."/>
            <person name="Douillard F.P."/>
            <person name="Paul Ross R."/>
            <person name="Yang R."/>
            <person name="Briner A.E."/>
            <person name="Felis G.E."/>
            <person name="de Vos W.M."/>
            <person name="Barrangou R."/>
            <person name="Klaenhammer T.R."/>
            <person name="Caufield P.W."/>
            <person name="Cui Y."/>
            <person name="Zhang H."/>
            <person name="O'Toole P.W."/>
        </authorList>
    </citation>
    <scope>NUCLEOTIDE SEQUENCE [LARGE SCALE GENOMIC DNA]</scope>
    <source>
        <strain evidence="1 2">DSM 21115</strain>
    </source>
</reference>
<protein>
    <submittedName>
        <fullName evidence="1">Uncharacterized protein</fullName>
    </submittedName>
</protein>
<dbReference type="AlphaFoldDB" id="A0A0R2P0R8"/>
<proteinExistence type="predicted"/>
<evidence type="ECO:0000313" key="1">
    <source>
        <dbReference type="EMBL" id="KRO29405.1"/>
    </source>
</evidence>
<organism evidence="1 2">
    <name type="scientific">Lactiplantibacillus fabifermentans DSM 21115</name>
    <dbReference type="NCBI Taxonomy" id="1413187"/>
    <lineage>
        <taxon>Bacteria</taxon>
        <taxon>Bacillati</taxon>
        <taxon>Bacillota</taxon>
        <taxon>Bacilli</taxon>
        <taxon>Lactobacillales</taxon>
        <taxon>Lactobacillaceae</taxon>
        <taxon>Lactiplantibacillus</taxon>
    </lineage>
</organism>
<keyword evidence="2" id="KW-1185">Reference proteome</keyword>
<gene>
    <name evidence="1" type="ORF">DY78_GL000329</name>
</gene>
<dbReference type="RefSeq" id="WP_024626262.1">
    <property type="nucleotide sequence ID" value="NZ_AYGX02000007.1"/>
</dbReference>